<sequence>MRGLIPHPSRGSSHTAAAAHILHCRHTGEANKRAVRPWTARAAPLLLGEADRHASLPQGDKLMCTGVTHSVQLPARYTATAQPPPTLASQTQLENYTSQTIVLRSGRGWQLARPLGKSMVILAVAPDLIRKSENRFFAFSLLGGDDGPNACANCVAETRIAGTALIPGPVPPCTSGLRALLVQYPDHQSPDPFPNPIHPTLGMKKVLADGKTRGDERGPRGGGR</sequence>
<name>A0A0C4E7W1_MAGP6</name>
<gene>
    <name evidence="2" type="ORF">MAPG_08636</name>
</gene>
<reference evidence="2" key="3">
    <citation type="submission" date="2011-03" db="EMBL/GenBank/DDBJ databases">
        <title>Annotation of Magnaporthe poae ATCC 64411.</title>
        <authorList>
            <person name="Ma L.-J."/>
            <person name="Dead R."/>
            <person name="Young S.K."/>
            <person name="Zeng Q."/>
            <person name="Gargeya S."/>
            <person name="Fitzgerald M."/>
            <person name="Haas B."/>
            <person name="Abouelleil A."/>
            <person name="Alvarado L."/>
            <person name="Arachchi H.M."/>
            <person name="Berlin A."/>
            <person name="Brown A."/>
            <person name="Chapman S.B."/>
            <person name="Chen Z."/>
            <person name="Dunbar C."/>
            <person name="Freedman E."/>
            <person name="Gearin G."/>
            <person name="Gellesch M."/>
            <person name="Goldberg J."/>
            <person name="Griggs A."/>
            <person name="Gujja S."/>
            <person name="Heiman D."/>
            <person name="Howarth C."/>
            <person name="Larson L."/>
            <person name="Lui A."/>
            <person name="MacDonald P.J.P."/>
            <person name="Mehta T."/>
            <person name="Montmayeur A."/>
            <person name="Murphy C."/>
            <person name="Neiman D."/>
            <person name="Pearson M."/>
            <person name="Priest M."/>
            <person name="Roberts A."/>
            <person name="Saif S."/>
            <person name="Shea T."/>
            <person name="Shenoy N."/>
            <person name="Sisk P."/>
            <person name="Stolte C."/>
            <person name="Sykes S."/>
            <person name="Yandava C."/>
            <person name="Wortman J."/>
            <person name="Nusbaum C."/>
            <person name="Birren B."/>
        </authorList>
    </citation>
    <scope>NUCLEOTIDE SEQUENCE</scope>
    <source>
        <strain evidence="2">ATCC 64411</strain>
    </source>
</reference>
<dbReference type="VEuPathDB" id="FungiDB:MAPG_08636"/>
<dbReference type="EMBL" id="ADBL01002085">
    <property type="status" value="NOT_ANNOTATED_CDS"/>
    <property type="molecule type" value="Genomic_DNA"/>
</dbReference>
<keyword evidence="4" id="KW-1185">Reference proteome</keyword>
<dbReference type="AlphaFoldDB" id="A0A0C4E7W1"/>
<reference evidence="4" key="2">
    <citation type="submission" date="2010-05" db="EMBL/GenBank/DDBJ databases">
        <title>The genome sequence of Magnaporthe poae strain ATCC 64411.</title>
        <authorList>
            <person name="Ma L.-J."/>
            <person name="Dead R."/>
            <person name="Young S."/>
            <person name="Zeng Q."/>
            <person name="Koehrsen M."/>
            <person name="Alvarado L."/>
            <person name="Berlin A."/>
            <person name="Chapman S.B."/>
            <person name="Chen Z."/>
            <person name="Freedman E."/>
            <person name="Gellesch M."/>
            <person name="Goldberg J."/>
            <person name="Griggs A."/>
            <person name="Gujja S."/>
            <person name="Heilman E.R."/>
            <person name="Heiman D."/>
            <person name="Hepburn T."/>
            <person name="Howarth C."/>
            <person name="Jen D."/>
            <person name="Larson L."/>
            <person name="Mehta T."/>
            <person name="Neiman D."/>
            <person name="Pearson M."/>
            <person name="Roberts A."/>
            <person name="Saif S."/>
            <person name="Shea T."/>
            <person name="Shenoy N."/>
            <person name="Sisk P."/>
            <person name="Stolte C."/>
            <person name="Sykes S."/>
            <person name="Walk T."/>
            <person name="White J."/>
            <person name="Yandava C."/>
            <person name="Haas B."/>
            <person name="Nusbaum C."/>
            <person name="Birren B."/>
        </authorList>
    </citation>
    <scope>NUCLEOTIDE SEQUENCE [LARGE SCALE GENOMIC DNA]</scope>
    <source>
        <strain evidence="4">ATCC 64411 / 73-15</strain>
    </source>
</reference>
<dbReference type="Proteomes" id="UP000011715">
    <property type="component" value="Unassembled WGS sequence"/>
</dbReference>
<dbReference type="EMBL" id="GL876973">
    <property type="protein sequence ID" value="KLU89665.1"/>
    <property type="molecule type" value="Genomic_DNA"/>
</dbReference>
<evidence type="ECO:0000313" key="2">
    <source>
        <dbReference type="EMBL" id="KLU89665.1"/>
    </source>
</evidence>
<feature type="region of interest" description="Disordered" evidence="1">
    <location>
        <begin position="187"/>
        <end position="224"/>
    </location>
</feature>
<reference evidence="3" key="5">
    <citation type="submission" date="2015-06" db="UniProtKB">
        <authorList>
            <consortium name="EnsemblFungi"/>
        </authorList>
    </citation>
    <scope>IDENTIFICATION</scope>
    <source>
        <strain evidence="3">ATCC 64411</strain>
    </source>
</reference>
<reference evidence="2" key="1">
    <citation type="submission" date="2010-05" db="EMBL/GenBank/DDBJ databases">
        <title>The Genome Sequence of Magnaporthe poae strain ATCC 64411.</title>
        <authorList>
            <consortium name="The Broad Institute Genome Sequencing Platform"/>
            <consortium name="Broad Institute Genome Sequencing Center for Infectious Disease"/>
            <person name="Ma L.-J."/>
            <person name="Dead R."/>
            <person name="Young S."/>
            <person name="Zeng Q."/>
            <person name="Koehrsen M."/>
            <person name="Alvarado L."/>
            <person name="Berlin A."/>
            <person name="Chapman S.B."/>
            <person name="Chen Z."/>
            <person name="Freedman E."/>
            <person name="Gellesch M."/>
            <person name="Goldberg J."/>
            <person name="Griggs A."/>
            <person name="Gujja S."/>
            <person name="Heilman E.R."/>
            <person name="Heiman D."/>
            <person name="Hepburn T."/>
            <person name="Howarth C."/>
            <person name="Jen D."/>
            <person name="Larson L."/>
            <person name="Mehta T."/>
            <person name="Neiman D."/>
            <person name="Pearson M."/>
            <person name="Roberts A."/>
            <person name="Saif S."/>
            <person name="Shea T."/>
            <person name="Shenoy N."/>
            <person name="Sisk P."/>
            <person name="Stolte C."/>
            <person name="Sykes S."/>
            <person name="Walk T."/>
            <person name="White J."/>
            <person name="Yandava C."/>
            <person name="Haas B."/>
            <person name="Nusbaum C."/>
            <person name="Birren B."/>
        </authorList>
    </citation>
    <scope>NUCLEOTIDE SEQUENCE</scope>
    <source>
        <strain evidence="2">ATCC 64411</strain>
    </source>
</reference>
<organism evidence="3 4">
    <name type="scientific">Magnaporthiopsis poae (strain ATCC 64411 / 73-15)</name>
    <name type="common">Kentucky bluegrass fungus</name>
    <name type="synonym">Magnaporthe poae</name>
    <dbReference type="NCBI Taxonomy" id="644358"/>
    <lineage>
        <taxon>Eukaryota</taxon>
        <taxon>Fungi</taxon>
        <taxon>Dikarya</taxon>
        <taxon>Ascomycota</taxon>
        <taxon>Pezizomycotina</taxon>
        <taxon>Sordariomycetes</taxon>
        <taxon>Sordariomycetidae</taxon>
        <taxon>Magnaporthales</taxon>
        <taxon>Magnaporthaceae</taxon>
        <taxon>Magnaporthiopsis</taxon>
    </lineage>
</organism>
<feature type="compositionally biased region" description="Basic and acidic residues" evidence="1">
    <location>
        <begin position="206"/>
        <end position="224"/>
    </location>
</feature>
<dbReference type="EnsemblFungi" id="MAPG_08636T0">
    <property type="protein sequence ID" value="MAPG_08636T0"/>
    <property type="gene ID" value="MAPG_08636"/>
</dbReference>
<accession>A0A0C4E7W1</accession>
<reference evidence="3" key="4">
    <citation type="journal article" date="2015" name="G3 (Bethesda)">
        <title>Genome sequences of three phytopathogenic species of the Magnaporthaceae family of fungi.</title>
        <authorList>
            <person name="Okagaki L.H."/>
            <person name="Nunes C.C."/>
            <person name="Sailsbery J."/>
            <person name="Clay B."/>
            <person name="Brown D."/>
            <person name="John T."/>
            <person name="Oh Y."/>
            <person name="Young N."/>
            <person name="Fitzgerald M."/>
            <person name="Haas B.J."/>
            <person name="Zeng Q."/>
            <person name="Young S."/>
            <person name="Adiconis X."/>
            <person name="Fan L."/>
            <person name="Levin J.Z."/>
            <person name="Mitchell T.K."/>
            <person name="Okubara P.A."/>
            <person name="Farman M.L."/>
            <person name="Kohn L.M."/>
            <person name="Birren B."/>
            <person name="Ma L.-J."/>
            <person name="Dean R.A."/>
        </authorList>
    </citation>
    <scope>NUCLEOTIDE SEQUENCE</scope>
    <source>
        <strain evidence="3">ATCC 64411 / 73-15</strain>
    </source>
</reference>
<protein>
    <submittedName>
        <fullName evidence="2 3">Uncharacterized protein</fullName>
    </submittedName>
</protein>
<proteinExistence type="predicted"/>
<evidence type="ECO:0000313" key="3">
    <source>
        <dbReference type="EnsemblFungi" id="MAPG_08636T0"/>
    </source>
</evidence>
<evidence type="ECO:0000313" key="4">
    <source>
        <dbReference type="Proteomes" id="UP000011715"/>
    </source>
</evidence>
<evidence type="ECO:0000256" key="1">
    <source>
        <dbReference type="SAM" id="MobiDB-lite"/>
    </source>
</evidence>